<comment type="cofactor">
    <cofactor evidence="3 21 22">
        <name>methylcob(III)alamin</name>
        <dbReference type="ChEBI" id="CHEBI:28115"/>
    </cofactor>
</comment>
<dbReference type="PROSITE" id="PS51332">
    <property type="entry name" value="B12_BINDING"/>
    <property type="match status" value="1"/>
</dbReference>
<dbReference type="Gene3D" id="3.20.20.20">
    <property type="entry name" value="Dihydropteroate synthase-like"/>
    <property type="match status" value="1"/>
</dbReference>
<keyword evidence="14" id="KW-0677">Repeat</keyword>
<keyword evidence="11 21" id="KW-0808">Transferase</keyword>
<feature type="binding site" evidence="23">
    <location>
        <position position="874"/>
    </location>
    <ligand>
        <name>methylcob(III)alamin</name>
        <dbReference type="ChEBI" id="CHEBI:28115"/>
    </ligand>
</feature>
<evidence type="ECO:0000256" key="23">
    <source>
        <dbReference type="PIRSR" id="PIRSR000381-2"/>
    </source>
</evidence>
<feature type="binding site" evidence="23">
    <location>
        <begin position="770"/>
        <end position="774"/>
    </location>
    <ligand>
        <name>methylcob(III)alamin</name>
        <dbReference type="ChEBI" id="CHEBI:28115"/>
    </ligand>
</feature>
<dbReference type="Gene3D" id="3.20.20.330">
    <property type="entry name" value="Homocysteine-binding-like domain"/>
    <property type="match status" value="1"/>
</dbReference>
<dbReference type="GO" id="GO:0032259">
    <property type="term" value="P:methylation"/>
    <property type="evidence" value="ECO:0007669"/>
    <property type="project" value="UniProtKB-KW"/>
</dbReference>
<evidence type="ECO:0000259" key="26">
    <source>
        <dbReference type="PROSITE" id="PS50970"/>
    </source>
</evidence>
<dbReference type="SUPFAM" id="SSF52242">
    <property type="entry name" value="Cobalamin (vitamin B12)-binding domain"/>
    <property type="match status" value="1"/>
</dbReference>
<comment type="catalytic activity">
    <reaction evidence="1 21">
        <text>(6S)-5-methyl-5,6,7,8-tetrahydrofolate + L-homocysteine = (6S)-5,6,7,8-tetrahydrofolate + L-methionine</text>
        <dbReference type="Rhea" id="RHEA:11172"/>
        <dbReference type="ChEBI" id="CHEBI:18608"/>
        <dbReference type="ChEBI" id="CHEBI:57453"/>
        <dbReference type="ChEBI" id="CHEBI:57844"/>
        <dbReference type="ChEBI" id="CHEBI:58199"/>
        <dbReference type="EC" id="2.1.1.13"/>
    </reaction>
</comment>
<evidence type="ECO:0000256" key="18">
    <source>
        <dbReference type="ARBA" id="ARBA00025552"/>
    </source>
</evidence>
<dbReference type="InterPro" id="IPR003759">
    <property type="entry name" value="Cbl-bd_cap"/>
</dbReference>
<feature type="binding site" evidence="23">
    <location>
        <position position="822"/>
    </location>
    <ligand>
        <name>methylcob(III)alamin</name>
        <dbReference type="ChEBI" id="CHEBI:28115"/>
    </ligand>
</feature>
<gene>
    <name evidence="30" type="primary">metH</name>
    <name evidence="30" type="ORF">F7D20_02840</name>
</gene>
<dbReference type="Pfam" id="PF02574">
    <property type="entry name" value="S-methyl_trans"/>
    <property type="match status" value="1"/>
</dbReference>
<feature type="binding site" evidence="22 24">
    <location>
        <position position="307"/>
    </location>
    <ligand>
        <name>Zn(2+)</name>
        <dbReference type="ChEBI" id="CHEBI:29105"/>
    </ligand>
</feature>
<feature type="binding site" description="axial binding residue" evidence="22">
    <location>
        <position position="773"/>
    </location>
    <ligand>
        <name>methylcob(III)alamin</name>
        <dbReference type="ChEBI" id="CHEBI:28115"/>
    </ligand>
    <ligandPart>
        <name>Co</name>
        <dbReference type="ChEBI" id="CHEBI:27638"/>
    </ligandPart>
</feature>
<evidence type="ECO:0000259" key="27">
    <source>
        <dbReference type="PROSITE" id="PS50972"/>
    </source>
</evidence>
<dbReference type="PROSITE" id="PS50970">
    <property type="entry name" value="HCY"/>
    <property type="match status" value="1"/>
</dbReference>
<comment type="pathway">
    <text evidence="4 21">Amino-acid biosynthesis; L-methionine biosynthesis via de novo pathway; L-methionine from L-homocysteine (MetH route): step 1/1.</text>
</comment>
<dbReference type="SMART" id="SM01018">
    <property type="entry name" value="B12-binding_2"/>
    <property type="match status" value="1"/>
</dbReference>
<keyword evidence="17 21" id="KW-0170">Cobalt</keyword>
<feature type="domain" description="Pterin-binding" evidence="27">
    <location>
        <begin position="360"/>
        <end position="621"/>
    </location>
</feature>
<dbReference type="InterPro" id="IPR011005">
    <property type="entry name" value="Dihydropteroate_synth-like_sf"/>
</dbReference>
<keyword evidence="9 21" id="KW-0028">Amino-acid biosynthesis</keyword>
<proteinExistence type="inferred from homology"/>
<feature type="binding site" evidence="22 24">
    <location>
        <position position="244"/>
    </location>
    <ligand>
        <name>Zn(2+)</name>
        <dbReference type="ChEBI" id="CHEBI:29105"/>
    </ligand>
</feature>
<evidence type="ECO:0000259" key="28">
    <source>
        <dbReference type="PROSITE" id="PS51332"/>
    </source>
</evidence>
<evidence type="ECO:0000256" key="4">
    <source>
        <dbReference type="ARBA" id="ARBA00005178"/>
    </source>
</evidence>
<keyword evidence="12 21" id="KW-0949">S-adenosyl-L-methionine</keyword>
<evidence type="ECO:0000256" key="3">
    <source>
        <dbReference type="ARBA" id="ARBA00001956"/>
    </source>
</evidence>
<evidence type="ECO:0000256" key="2">
    <source>
        <dbReference type="ARBA" id="ARBA00001947"/>
    </source>
</evidence>
<evidence type="ECO:0000256" key="24">
    <source>
        <dbReference type="PROSITE-ProRule" id="PRU00333"/>
    </source>
</evidence>
<dbReference type="InterPro" id="IPR006158">
    <property type="entry name" value="Cobalamin-bd"/>
</dbReference>
<evidence type="ECO:0000256" key="12">
    <source>
        <dbReference type="ARBA" id="ARBA00022691"/>
    </source>
</evidence>
<evidence type="ECO:0000256" key="22">
    <source>
        <dbReference type="PIRSR" id="PIRSR000381-1"/>
    </source>
</evidence>
<dbReference type="InterPro" id="IPR036589">
    <property type="entry name" value="HCY_dom_sf"/>
</dbReference>
<dbReference type="FunFam" id="1.10.1240.10:FF:000001">
    <property type="entry name" value="Methionine synthase"/>
    <property type="match status" value="1"/>
</dbReference>
<dbReference type="FunFam" id="3.20.20.330:FF:000001">
    <property type="entry name" value="Methionine synthase"/>
    <property type="match status" value="1"/>
</dbReference>
<feature type="binding site" evidence="23">
    <location>
        <position position="707"/>
    </location>
    <ligand>
        <name>methylcob(III)alamin</name>
        <dbReference type="ChEBI" id="CHEBI:28115"/>
    </ligand>
</feature>
<evidence type="ECO:0000256" key="15">
    <source>
        <dbReference type="ARBA" id="ARBA00022833"/>
    </source>
</evidence>
<feature type="coiled-coil region" evidence="25">
    <location>
        <begin position="893"/>
        <end position="920"/>
    </location>
</feature>
<dbReference type="PROSITE" id="PS50972">
    <property type="entry name" value="PTERIN_BINDING"/>
    <property type="match status" value="1"/>
</dbReference>
<keyword evidence="15 21" id="KW-0862">Zinc</keyword>
<dbReference type="Proteomes" id="UP000384372">
    <property type="component" value="Unassembled WGS sequence"/>
</dbReference>
<sequence length="928" mass="101936">MGHINRLKEQCDRKILILDGAMGTEIQKYNLTEEDFRGERFADVPGQMKGNNDVLNLTRPDVISDIYRRYLEAGADIISANTFSSQRISQADYHLEDYAREMAYQGARLARIQADQFSTPDKPRFVAGDVGPTNKTCSMSPDVSNPAARDITYDELFDDCCEQIDGLIEGGVDVILIETVFDTLNCKAMIDAAFTMMKKRGVELPVMVSLTVSDLAGRTLSGQTIEAFLASLSPYPIFSVGMNCAFGAPQMKPFIERMGKIAPYYISAHPNAGLPNEMGAYDETPESMAPQIAEFIDEGLVNIIGGCCGTTPDFIARYAQMAEGKKPHVVTQRPQYMWLSGLDLLQVDDHVHAPIDSSRFVNVGERCNVAGSRKFLRLINEKSYEEALGIARKQVADGAAVVDVNMDDGLLDAKAEMVNFLNMIAAEPEIAKVPIMIDSSKWDVITAGLKCCQGKCIVNSISLKEGEEVFVAHAKDVLRYGAACVVMCFDEVGQATTFERRIEIAERAYHILVDQVGMNPLDIIFDPNVLAIATGMEEHDNYAVDFIRATEWITTHLPGAHVSGGVSNLSFSFRGNTYIREAIHSVFLHYAQQKGMDFGIVNAKARMDYHKIPKEQLDIIEDVVLNRRKGAYEDLIELAAEIKEKADAAKAAKAGGATAPKPAAPEWRKDSVENRLKYALRKGISDFLQVDIDEALGKYPHAVNVIEGPLMDGMNEVGELFGEGKMFLPQVVKTARTMKAAVSILQPHIEAEKEGGSSKAGKVVLATVKGDVHDIGKNIVAVVMSCNNYDVVDLGVMVPAEQIVRKTVEEKADAVGLSGLITPSLEEMVHVAQQMQNAGLRLPIMVGGATTSEMHVALKIAPVYDGPVVWVKDASLNAGICARLFGKDGAAYEAELKRRYEQLRQKYHEQQARLGSLQEARENKLNLF</sequence>
<dbReference type="SUPFAM" id="SSF47644">
    <property type="entry name" value="Methionine synthase domain"/>
    <property type="match status" value="1"/>
</dbReference>
<feature type="binding site" evidence="23">
    <location>
        <position position="818"/>
    </location>
    <ligand>
        <name>methylcob(III)alamin</name>
        <dbReference type="ChEBI" id="CHEBI:28115"/>
    </ligand>
</feature>
<dbReference type="AlphaFoldDB" id="A0A6A7W8V6"/>
<dbReference type="InterPro" id="IPR011822">
    <property type="entry name" value="MetH"/>
</dbReference>
<dbReference type="GO" id="GO:0031419">
    <property type="term" value="F:cobalamin binding"/>
    <property type="evidence" value="ECO:0007669"/>
    <property type="project" value="UniProtKB-UniRule"/>
</dbReference>
<dbReference type="FunFam" id="3.20.20.20:FF:000002">
    <property type="entry name" value="Methionine synthase"/>
    <property type="match status" value="1"/>
</dbReference>
<dbReference type="InterPro" id="IPR050554">
    <property type="entry name" value="Met_Synthase/Corrinoid"/>
</dbReference>
<evidence type="ECO:0000256" key="16">
    <source>
        <dbReference type="ARBA" id="ARBA00023167"/>
    </source>
</evidence>
<keyword evidence="25" id="KW-0175">Coiled coil</keyword>
<dbReference type="Gene3D" id="3.40.50.280">
    <property type="entry name" value="Cobalamin-binding domain"/>
    <property type="match status" value="1"/>
</dbReference>
<dbReference type="GO" id="GO:0008705">
    <property type="term" value="F:methionine synthase activity"/>
    <property type="evidence" value="ECO:0007669"/>
    <property type="project" value="UniProtKB-UniRule"/>
</dbReference>
<evidence type="ECO:0000256" key="25">
    <source>
        <dbReference type="SAM" id="Coils"/>
    </source>
</evidence>
<keyword evidence="16 21" id="KW-0486">Methionine biosynthesis</keyword>
<comment type="similarity">
    <text evidence="5">Belongs to the vitamin-B12 dependent methionine synthase family.</text>
</comment>
<dbReference type="GO" id="GO:0008270">
    <property type="term" value="F:zinc ion binding"/>
    <property type="evidence" value="ECO:0007669"/>
    <property type="project" value="UniProtKB-UniRule"/>
</dbReference>
<dbReference type="GO" id="GO:0005829">
    <property type="term" value="C:cytosol"/>
    <property type="evidence" value="ECO:0007669"/>
    <property type="project" value="TreeGrafter"/>
</dbReference>
<dbReference type="OrthoDB" id="9803687at2"/>
<dbReference type="InterPro" id="IPR000489">
    <property type="entry name" value="Pterin-binding_dom"/>
</dbReference>
<dbReference type="NCBIfam" id="TIGR02082">
    <property type="entry name" value="metH"/>
    <property type="match status" value="1"/>
</dbReference>
<dbReference type="CDD" id="cd00740">
    <property type="entry name" value="MeTr"/>
    <property type="match status" value="1"/>
</dbReference>
<evidence type="ECO:0000259" key="29">
    <source>
        <dbReference type="PROSITE" id="PS51337"/>
    </source>
</evidence>
<feature type="binding site" evidence="22 24">
    <location>
        <position position="308"/>
    </location>
    <ligand>
        <name>Zn(2+)</name>
        <dbReference type="ChEBI" id="CHEBI:29105"/>
    </ligand>
</feature>
<dbReference type="PROSITE" id="PS51337">
    <property type="entry name" value="B12_BINDING_NTER"/>
    <property type="match status" value="1"/>
</dbReference>
<evidence type="ECO:0000313" key="30">
    <source>
        <dbReference type="EMBL" id="MQP10919.1"/>
    </source>
</evidence>
<evidence type="ECO:0000256" key="1">
    <source>
        <dbReference type="ARBA" id="ARBA00001700"/>
    </source>
</evidence>
<dbReference type="PIRSF" id="PIRSF000381">
    <property type="entry name" value="MetH"/>
    <property type="match status" value="1"/>
</dbReference>
<evidence type="ECO:0000256" key="11">
    <source>
        <dbReference type="ARBA" id="ARBA00022679"/>
    </source>
</evidence>
<dbReference type="Pfam" id="PF00809">
    <property type="entry name" value="Pterin_bind"/>
    <property type="match status" value="1"/>
</dbReference>
<dbReference type="SUPFAM" id="SSF51717">
    <property type="entry name" value="Dihydropteroate synthetase-like"/>
    <property type="match status" value="1"/>
</dbReference>
<dbReference type="RefSeq" id="WP_158462758.1">
    <property type="nucleotide sequence ID" value="NZ_VZAD01000025.1"/>
</dbReference>
<dbReference type="Pfam" id="PF02607">
    <property type="entry name" value="B12-binding_2"/>
    <property type="match status" value="1"/>
</dbReference>
<feature type="domain" description="B12-binding" evidence="28">
    <location>
        <begin position="760"/>
        <end position="895"/>
    </location>
</feature>
<evidence type="ECO:0000256" key="14">
    <source>
        <dbReference type="ARBA" id="ARBA00022737"/>
    </source>
</evidence>
<evidence type="ECO:0000256" key="13">
    <source>
        <dbReference type="ARBA" id="ARBA00022723"/>
    </source>
</evidence>
<dbReference type="EC" id="2.1.1.13" evidence="6 20"/>
<evidence type="ECO:0000256" key="20">
    <source>
        <dbReference type="NCBIfam" id="TIGR02082"/>
    </source>
</evidence>
<evidence type="ECO:0000256" key="5">
    <source>
        <dbReference type="ARBA" id="ARBA00010398"/>
    </source>
</evidence>
<dbReference type="EMBL" id="VZAD01000025">
    <property type="protein sequence ID" value="MQP10919.1"/>
    <property type="molecule type" value="Genomic_DNA"/>
</dbReference>
<dbReference type="InterPro" id="IPR003726">
    <property type="entry name" value="HCY_dom"/>
</dbReference>
<dbReference type="GO" id="GO:0050667">
    <property type="term" value="P:homocysteine metabolic process"/>
    <property type="evidence" value="ECO:0007669"/>
    <property type="project" value="TreeGrafter"/>
</dbReference>
<keyword evidence="13 21" id="KW-0479">Metal-binding</keyword>
<evidence type="ECO:0000256" key="9">
    <source>
        <dbReference type="ARBA" id="ARBA00022605"/>
    </source>
</evidence>
<dbReference type="Gene3D" id="1.10.1240.10">
    <property type="entry name" value="Methionine synthase domain"/>
    <property type="match status" value="1"/>
</dbReference>
<evidence type="ECO:0000256" key="10">
    <source>
        <dbReference type="ARBA" id="ARBA00022628"/>
    </source>
</evidence>
<keyword evidence="31" id="KW-1185">Reference proteome</keyword>
<evidence type="ECO:0000256" key="7">
    <source>
        <dbReference type="ARBA" id="ARBA00013998"/>
    </source>
</evidence>
<evidence type="ECO:0000256" key="6">
    <source>
        <dbReference type="ARBA" id="ARBA00012032"/>
    </source>
</evidence>
<feature type="domain" description="Hcy-binding" evidence="26">
    <location>
        <begin position="4"/>
        <end position="322"/>
    </location>
</feature>
<dbReference type="FunFam" id="3.40.50.280:FF:000006">
    <property type="entry name" value="Methionine synthase (B12-dependent)"/>
    <property type="match status" value="1"/>
</dbReference>
<dbReference type="PANTHER" id="PTHR45833">
    <property type="entry name" value="METHIONINE SYNTHASE"/>
    <property type="match status" value="1"/>
</dbReference>
<evidence type="ECO:0000313" key="31">
    <source>
        <dbReference type="Proteomes" id="UP000384372"/>
    </source>
</evidence>
<dbReference type="Pfam" id="PF02310">
    <property type="entry name" value="B12-binding"/>
    <property type="match status" value="1"/>
</dbReference>
<comment type="domain">
    <text evidence="21">Modular enzyme with four functionally distinct domains. The isolated Hcy-binding domain catalyzes methyl transfer from free methylcobalamin to homocysteine. The Hcy-binding domain in association with the pterin-binding domain catalyzes the methylation of cob(I)alamin by methyltetrahydrofolate and the methylation of homocysteine. The B12-binding domain binds the cofactor. The AdoMet activation domain binds S-adenosyl-L-methionine. Under aerobic conditions cob(I)alamin can be converted to inactive cob(II)alamin. Reductive methylation by S-adenosyl-L-methionine and flavodoxin regenerates methylcobalamin.</text>
</comment>
<dbReference type="InterPro" id="IPR036594">
    <property type="entry name" value="Meth_synthase_dom"/>
</dbReference>
<feature type="domain" description="B12-binding N-terminal" evidence="29">
    <location>
        <begin position="663"/>
        <end position="757"/>
    </location>
</feature>
<dbReference type="GO" id="GO:0046653">
    <property type="term" value="P:tetrahydrofolate metabolic process"/>
    <property type="evidence" value="ECO:0007669"/>
    <property type="project" value="TreeGrafter"/>
</dbReference>
<keyword evidence="10 21" id="KW-0846">Cobalamin</keyword>
<comment type="function">
    <text evidence="18 21">Catalyzes the transfer of a methyl group from methyl-cobalamin to homocysteine, yielding enzyme-bound cob(I)alamin and methionine. Subsequently, remethylates the cofactor using methyltetrahydrofolate.</text>
</comment>
<organism evidence="30 31">
    <name type="scientific">Segatella copri</name>
    <dbReference type="NCBI Taxonomy" id="165179"/>
    <lineage>
        <taxon>Bacteria</taxon>
        <taxon>Pseudomonadati</taxon>
        <taxon>Bacteroidota</taxon>
        <taxon>Bacteroidia</taxon>
        <taxon>Bacteroidales</taxon>
        <taxon>Prevotellaceae</taxon>
        <taxon>Segatella</taxon>
    </lineage>
</organism>
<evidence type="ECO:0000256" key="8">
    <source>
        <dbReference type="ARBA" id="ARBA00022603"/>
    </source>
</evidence>
<comment type="caution">
    <text evidence="30">The sequence shown here is derived from an EMBL/GenBank/DDBJ whole genome shotgun (WGS) entry which is preliminary data.</text>
</comment>
<evidence type="ECO:0000256" key="17">
    <source>
        <dbReference type="ARBA" id="ARBA00023285"/>
    </source>
</evidence>
<dbReference type="InterPro" id="IPR036724">
    <property type="entry name" value="Cobalamin-bd_sf"/>
</dbReference>
<dbReference type="SUPFAM" id="SSF82282">
    <property type="entry name" value="Homocysteine S-methyltransferase"/>
    <property type="match status" value="1"/>
</dbReference>
<evidence type="ECO:0000256" key="21">
    <source>
        <dbReference type="PIRNR" id="PIRNR000381"/>
    </source>
</evidence>
<accession>A0A6A7W8V6</accession>
<keyword evidence="8 21" id="KW-0489">Methyltransferase</keyword>
<evidence type="ECO:0000256" key="19">
    <source>
        <dbReference type="ARBA" id="ARBA00031040"/>
    </source>
</evidence>
<dbReference type="InterPro" id="IPR033706">
    <property type="entry name" value="Met_synthase_B12-bd"/>
</dbReference>
<comment type="cofactor">
    <cofactor evidence="2 21 24">
        <name>Zn(2+)</name>
        <dbReference type="ChEBI" id="CHEBI:29105"/>
    </cofactor>
</comment>
<reference evidence="30 31" key="1">
    <citation type="submission" date="2019-09" db="EMBL/GenBank/DDBJ databases">
        <title>Distinct polysaccharide growth profiles of human intestinal Prevotella copri isolates.</title>
        <authorList>
            <person name="Fehlner-Peach H."/>
            <person name="Magnabosco C."/>
            <person name="Raghavan V."/>
            <person name="Scher J.U."/>
            <person name="Tett A."/>
            <person name="Cox L.M."/>
            <person name="Gottsegen C."/>
            <person name="Watters A."/>
            <person name="Wiltshire- Gordon J.D."/>
            <person name="Segata N."/>
            <person name="Bonneau R."/>
            <person name="Littman D.R."/>
        </authorList>
    </citation>
    <scope>NUCLEOTIDE SEQUENCE [LARGE SCALE GENOMIC DNA]</scope>
    <source>
        <strain evidence="31">iAQ1173</strain>
    </source>
</reference>
<dbReference type="UniPathway" id="UPA00051">
    <property type="reaction ID" value="UER00081"/>
</dbReference>
<name>A0A6A7W8V6_9BACT</name>
<dbReference type="CDD" id="cd02069">
    <property type="entry name" value="methionine_synthase_B12_BD"/>
    <property type="match status" value="1"/>
</dbReference>
<protein>
    <recommendedName>
        <fullName evidence="7 20">Methionine synthase</fullName>
        <ecNumber evidence="6 20">2.1.1.13</ecNumber>
    </recommendedName>
    <alternativeName>
        <fullName evidence="19 21">5-methyltetrahydrofolate--homocysteine methyltransferase</fullName>
    </alternativeName>
</protein>
<dbReference type="PANTHER" id="PTHR45833:SF1">
    <property type="entry name" value="METHIONINE SYNTHASE"/>
    <property type="match status" value="1"/>
</dbReference>